<dbReference type="InterPro" id="IPR002885">
    <property type="entry name" value="PPR_rpt"/>
</dbReference>
<dbReference type="PANTHER" id="PTHR45613">
    <property type="entry name" value="PENTATRICOPEPTIDE REPEAT-CONTAINING PROTEIN"/>
    <property type="match status" value="1"/>
</dbReference>
<dbReference type="NCBIfam" id="TIGR00756">
    <property type="entry name" value="PPR"/>
    <property type="match status" value="1"/>
</dbReference>
<protein>
    <recommendedName>
        <fullName evidence="5">Pentatricopeptide repeat-containing protein</fullName>
    </recommendedName>
</protein>
<reference evidence="3 4" key="1">
    <citation type="submission" date="2018-02" db="EMBL/GenBank/DDBJ databases">
        <title>Draft genome of wild Prunus yedoensis var. nudiflora.</title>
        <authorList>
            <person name="Baek S."/>
            <person name="Kim J.-H."/>
            <person name="Choi K."/>
            <person name="Kim G.-B."/>
            <person name="Cho A."/>
            <person name="Jang H."/>
            <person name="Shin C.-H."/>
            <person name="Yu H.-J."/>
            <person name="Mun J.-H."/>
        </authorList>
    </citation>
    <scope>NUCLEOTIDE SEQUENCE [LARGE SCALE GENOMIC DNA]</scope>
    <source>
        <strain evidence="4">cv. Jeju island</strain>
        <tissue evidence="3">Leaf</tissue>
    </source>
</reference>
<dbReference type="PANTHER" id="PTHR45613:SF207">
    <property type="entry name" value="OS08G0300700 PROTEIN"/>
    <property type="match status" value="1"/>
</dbReference>
<feature type="repeat" description="PPR" evidence="2">
    <location>
        <begin position="9"/>
        <end position="43"/>
    </location>
</feature>
<dbReference type="OrthoDB" id="1746661at2759"/>
<proteinExistence type="predicted"/>
<evidence type="ECO:0000313" key="3">
    <source>
        <dbReference type="EMBL" id="PQP98471.1"/>
    </source>
</evidence>
<evidence type="ECO:0000256" key="2">
    <source>
        <dbReference type="PROSITE-ProRule" id="PRU00708"/>
    </source>
</evidence>
<evidence type="ECO:0000256" key="1">
    <source>
        <dbReference type="ARBA" id="ARBA00022737"/>
    </source>
</evidence>
<name>A0A314XVR7_PRUYE</name>
<evidence type="ECO:0000313" key="4">
    <source>
        <dbReference type="Proteomes" id="UP000250321"/>
    </source>
</evidence>
<accession>A0A314XVR7</accession>
<dbReference type="AlphaFoldDB" id="A0A314XVR7"/>
<gene>
    <name evidence="3" type="ORF">Pyn_34858</name>
</gene>
<organism evidence="3 4">
    <name type="scientific">Prunus yedoensis var. nudiflora</name>
    <dbReference type="NCBI Taxonomy" id="2094558"/>
    <lineage>
        <taxon>Eukaryota</taxon>
        <taxon>Viridiplantae</taxon>
        <taxon>Streptophyta</taxon>
        <taxon>Embryophyta</taxon>
        <taxon>Tracheophyta</taxon>
        <taxon>Spermatophyta</taxon>
        <taxon>Magnoliopsida</taxon>
        <taxon>eudicotyledons</taxon>
        <taxon>Gunneridae</taxon>
        <taxon>Pentapetalae</taxon>
        <taxon>rosids</taxon>
        <taxon>fabids</taxon>
        <taxon>Rosales</taxon>
        <taxon>Rosaceae</taxon>
        <taxon>Amygdaloideae</taxon>
        <taxon>Amygdaleae</taxon>
        <taxon>Prunus</taxon>
    </lineage>
</organism>
<dbReference type="Proteomes" id="UP000250321">
    <property type="component" value="Unassembled WGS sequence"/>
</dbReference>
<dbReference type="PROSITE" id="PS51375">
    <property type="entry name" value="PPR"/>
    <property type="match status" value="1"/>
</dbReference>
<dbReference type="STRING" id="2094558.A0A314XVR7"/>
<evidence type="ECO:0008006" key="5">
    <source>
        <dbReference type="Google" id="ProtNLM"/>
    </source>
</evidence>
<dbReference type="Gene3D" id="1.25.40.10">
    <property type="entry name" value="Tetratricopeptide repeat domain"/>
    <property type="match status" value="1"/>
</dbReference>
<sequence>MSQRGMRLNIVTYSSLIYGMCLTDQWDEATRLFDEMVGQGVLPDIITLRILLDALFQGGMPEEAHKVLETRVNMVWSEQNNLQYAN</sequence>
<dbReference type="EMBL" id="PJQY01001894">
    <property type="protein sequence ID" value="PQP98471.1"/>
    <property type="molecule type" value="Genomic_DNA"/>
</dbReference>
<comment type="caution">
    <text evidence="3">The sequence shown here is derived from an EMBL/GenBank/DDBJ whole genome shotgun (WGS) entry which is preliminary data.</text>
</comment>
<keyword evidence="4" id="KW-1185">Reference proteome</keyword>
<dbReference type="InterPro" id="IPR011990">
    <property type="entry name" value="TPR-like_helical_dom_sf"/>
</dbReference>
<dbReference type="Pfam" id="PF13041">
    <property type="entry name" value="PPR_2"/>
    <property type="match status" value="1"/>
</dbReference>
<keyword evidence="1" id="KW-0677">Repeat</keyword>